<dbReference type="PANTHER" id="PTHR42973">
    <property type="entry name" value="BINDING OXIDOREDUCTASE, PUTATIVE (AFU_ORTHOLOGUE AFUA_1G17690)-RELATED"/>
    <property type="match status" value="1"/>
</dbReference>
<protein>
    <submittedName>
        <fullName evidence="7">FAD binding domain containing protein</fullName>
    </submittedName>
</protein>
<proteinExistence type="inferred from homology"/>
<accession>A0A0F4YYA7</accession>
<gene>
    <name evidence="7" type="ORF">T310_2759</name>
</gene>
<comment type="similarity">
    <text evidence="1">Belongs to the oxygen-dependent FAD-linked oxidoreductase family.</text>
</comment>
<reference evidence="7 8" key="1">
    <citation type="submission" date="2015-04" db="EMBL/GenBank/DDBJ databases">
        <authorList>
            <person name="Heijne W.H."/>
            <person name="Fedorova N.D."/>
            <person name="Nierman W.C."/>
            <person name="Vollebregt A.W."/>
            <person name="Zhao Z."/>
            <person name="Wu L."/>
            <person name="Kumar M."/>
            <person name="Stam H."/>
            <person name="van den Berg M.A."/>
            <person name="Pel H.J."/>
        </authorList>
    </citation>
    <scope>NUCLEOTIDE SEQUENCE [LARGE SCALE GENOMIC DNA]</scope>
    <source>
        <strain evidence="7 8">CBS 393.64</strain>
    </source>
</reference>
<comment type="caution">
    <text evidence="7">The sequence shown here is derived from an EMBL/GenBank/DDBJ whole genome shotgun (WGS) entry which is preliminary data.</text>
</comment>
<evidence type="ECO:0000256" key="4">
    <source>
        <dbReference type="ARBA" id="ARBA00023002"/>
    </source>
</evidence>
<dbReference type="PROSITE" id="PS51387">
    <property type="entry name" value="FAD_PCMH"/>
    <property type="match status" value="1"/>
</dbReference>
<dbReference type="InterPro" id="IPR016166">
    <property type="entry name" value="FAD-bd_PCMH"/>
</dbReference>
<dbReference type="Gene3D" id="3.40.462.20">
    <property type="match status" value="1"/>
</dbReference>
<evidence type="ECO:0000256" key="5">
    <source>
        <dbReference type="SAM" id="Phobius"/>
    </source>
</evidence>
<dbReference type="InterPro" id="IPR050416">
    <property type="entry name" value="FAD-linked_Oxidoreductase"/>
</dbReference>
<evidence type="ECO:0000313" key="7">
    <source>
        <dbReference type="EMBL" id="KKA23209.1"/>
    </source>
</evidence>
<evidence type="ECO:0000256" key="1">
    <source>
        <dbReference type="ARBA" id="ARBA00005466"/>
    </source>
</evidence>
<dbReference type="Gene3D" id="3.30.465.10">
    <property type="match status" value="1"/>
</dbReference>
<dbReference type="EMBL" id="LASV01000108">
    <property type="protein sequence ID" value="KKA23209.1"/>
    <property type="molecule type" value="Genomic_DNA"/>
</dbReference>
<dbReference type="Proteomes" id="UP000053958">
    <property type="component" value="Unassembled WGS sequence"/>
</dbReference>
<keyword evidence="5" id="KW-0472">Membrane</keyword>
<evidence type="ECO:0000256" key="2">
    <source>
        <dbReference type="ARBA" id="ARBA00022630"/>
    </source>
</evidence>
<name>A0A0F4YYA7_RASE3</name>
<dbReference type="PANTHER" id="PTHR42973:SF7">
    <property type="entry name" value="FAD-BINDING PCMH-TYPE DOMAIN-CONTAINING PROTEIN"/>
    <property type="match status" value="1"/>
</dbReference>
<keyword evidence="4" id="KW-0560">Oxidoreductase</keyword>
<keyword evidence="2" id="KW-0285">Flavoprotein</keyword>
<keyword evidence="3" id="KW-0274">FAD</keyword>
<dbReference type="RefSeq" id="XP_013329821.1">
    <property type="nucleotide sequence ID" value="XM_013474367.1"/>
</dbReference>
<keyword evidence="5" id="KW-0812">Transmembrane</keyword>
<evidence type="ECO:0000259" key="6">
    <source>
        <dbReference type="PROSITE" id="PS51387"/>
    </source>
</evidence>
<dbReference type="OrthoDB" id="415825at2759"/>
<keyword evidence="5" id="KW-1133">Transmembrane helix</keyword>
<dbReference type="AlphaFoldDB" id="A0A0F4YYA7"/>
<keyword evidence="8" id="KW-1185">Reference proteome</keyword>
<evidence type="ECO:0000256" key="3">
    <source>
        <dbReference type="ARBA" id="ARBA00022827"/>
    </source>
</evidence>
<sequence length="536" mass="58574">MPLFCCCRVAPSVDDMTAHEGQSRLRAGGGAVQTGQEPTSGQLLVACTVIHAVIAALLLLTAISVFLSYLTANMVQVQEFVDALRAKLSSDSHVLTDPQHAEFKDSLQRWSNIDLKVPRAIVRPANETDAVTTVKEAVNASIPFVCASGGHSTWSTIDQHGFVLDLSLYREVVPDPANNVVTVKGGVLMKELQLALNKAGQFTTVGNGNTVGVIPYFINGGISIYTPLIGFGSENIVSAKVITATGDLVNASETENSDLLWAVRGAGQFFGVVIELVIRAYPLTRIPGSDDGTRQLGNFVFAPQQIGDVSRVLNETLIAHPDRISAGHFMIMTAPPDFQQQILLVAPQFFGTAEEAAQAFKPLVDLGPIQHMQLPSTFATHSDHLEVMCAKGEFKRFTQIGIDGFNQENFAKLVDLHRELLSTCPGAGRSAFSLEWHSPTKSPRVDTSFGNEHVDFWLNVLSWYTDPSQHDALIRLDKAAQAQIRAGVDESAYVSYTNTSRDDPLEWRYKGAERVARLRELKKKWDPTGVFTRELL</sequence>
<dbReference type="Pfam" id="PF01565">
    <property type="entry name" value="FAD_binding_4"/>
    <property type="match status" value="1"/>
</dbReference>
<dbReference type="InterPro" id="IPR016169">
    <property type="entry name" value="FAD-bd_PCMH_sub2"/>
</dbReference>
<evidence type="ECO:0000313" key="8">
    <source>
        <dbReference type="Proteomes" id="UP000053958"/>
    </source>
</evidence>
<dbReference type="InterPro" id="IPR036318">
    <property type="entry name" value="FAD-bd_PCMH-like_sf"/>
</dbReference>
<dbReference type="InterPro" id="IPR016167">
    <property type="entry name" value="FAD-bd_PCMH_sub1"/>
</dbReference>
<dbReference type="SUPFAM" id="SSF56176">
    <property type="entry name" value="FAD-binding/transporter-associated domain-like"/>
    <property type="match status" value="1"/>
</dbReference>
<feature type="domain" description="FAD-binding PCMH-type" evidence="6">
    <location>
        <begin position="113"/>
        <end position="283"/>
    </location>
</feature>
<dbReference type="GO" id="GO:0071949">
    <property type="term" value="F:FAD binding"/>
    <property type="evidence" value="ECO:0007669"/>
    <property type="project" value="InterPro"/>
</dbReference>
<feature type="transmembrane region" description="Helical" evidence="5">
    <location>
        <begin position="43"/>
        <end position="70"/>
    </location>
</feature>
<dbReference type="GO" id="GO:0016491">
    <property type="term" value="F:oxidoreductase activity"/>
    <property type="evidence" value="ECO:0007669"/>
    <property type="project" value="UniProtKB-KW"/>
</dbReference>
<dbReference type="Gene3D" id="3.30.43.10">
    <property type="entry name" value="Uridine Diphospho-n-acetylenolpyruvylglucosamine Reductase, domain 2"/>
    <property type="match status" value="1"/>
</dbReference>
<dbReference type="STRING" id="1408163.A0A0F4YYA7"/>
<dbReference type="GeneID" id="25315110"/>
<organism evidence="7 8">
    <name type="scientific">Rasamsonia emersonii (strain ATCC 16479 / CBS 393.64 / IMI 116815)</name>
    <dbReference type="NCBI Taxonomy" id="1408163"/>
    <lineage>
        <taxon>Eukaryota</taxon>
        <taxon>Fungi</taxon>
        <taxon>Dikarya</taxon>
        <taxon>Ascomycota</taxon>
        <taxon>Pezizomycotina</taxon>
        <taxon>Eurotiomycetes</taxon>
        <taxon>Eurotiomycetidae</taxon>
        <taxon>Eurotiales</taxon>
        <taxon>Trichocomaceae</taxon>
        <taxon>Rasamsonia</taxon>
    </lineage>
</organism>
<dbReference type="InterPro" id="IPR006094">
    <property type="entry name" value="Oxid_FAD_bind_N"/>
</dbReference>